<evidence type="ECO:0000259" key="1">
    <source>
        <dbReference type="Pfam" id="PF07171"/>
    </source>
</evidence>
<dbReference type="InterPro" id="IPR015995">
    <property type="entry name" value="MlrC_N"/>
</dbReference>
<accession>A0ABW2QCY8</accession>
<feature type="domain" description="Microcystin LR degradation protein MlrC C-terminal" evidence="1">
    <location>
        <begin position="297"/>
        <end position="468"/>
    </location>
</feature>
<dbReference type="RefSeq" id="WP_382396359.1">
    <property type="nucleotide sequence ID" value="NZ_JBHTCQ010000004.1"/>
</dbReference>
<evidence type="ECO:0000259" key="2">
    <source>
        <dbReference type="Pfam" id="PF07364"/>
    </source>
</evidence>
<dbReference type="EMBL" id="JBHTCQ010000004">
    <property type="protein sequence ID" value="MFC7406831.1"/>
    <property type="molecule type" value="Genomic_DNA"/>
</dbReference>
<evidence type="ECO:0000313" key="4">
    <source>
        <dbReference type="Proteomes" id="UP001596455"/>
    </source>
</evidence>
<dbReference type="Pfam" id="PF07171">
    <property type="entry name" value="MlrC_C"/>
    <property type="match status" value="1"/>
</dbReference>
<dbReference type="Proteomes" id="UP001596455">
    <property type="component" value="Unassembled WGS sequence"/>
</dbReference>
<comment type="caution">
    <text evidence="3">The sequence shown here is derived from an EMBL/GenBank/DDBJ whole genome shotgun (WGS) entry which is preliminary data.</text>
</comment>
<name>A0ABW2QCY8_9MICO</name>
<evidence type="ECO:0000313" key="3">
    <source>
        <dbReference type="EMBL" id="MFC7406831.1"/>
    </source>
</evidence>
<protein>
    <submittedName>
        <fullName evidence="3">M81 family metallopeptidase</fullName>
    </submittedName>
</protein>
<proteinExistence type="predicted"/>
<feature type="domain" description="Microcystin LR degradation protein MlrC N-terminal" evidence="2">
    <location>
        <begin position="4"/>
        <end position="287"/>
    </location>
</feature>
<dbReference type="InterPro" id="IPR010799">
    <property type="entry name" value="MlrC_C"/>
</dbReference>
<keyword evidence="4" id="KW-1185">Reference proteome</keyword>
<dbReference type="Pfam" id="PF07364">
    <property type="entry name" value="DUF1485"/>
    <property type="match status" value="1"/>
</dbReference>
<reference evidence="4" key="1">
    <citation type="journal article" date="2019" name="Int. J. Syst. Evol. Microbiol.">
        <title>The Global Catalogue of Microorganisms (GCM) 10K type strain sequencing project: providing services to taxonomists for standard genome sequencing and annotation.</title>
        <authorList>
            <consortium name="The Broad Institute Genomics Platform"/>
            <consortium name="The Broad Institute Genome Sequencing Center for Infectious Disease"/>
            <person name="Wu L."/>
            <person name="Ma J."/>
        </authorList>
    </citation>
    <scope>NUCLEOTIDE SEQUENCE [LARGE SCALE GENOMIC DNA]</scope>
    <source>
        <strain evidence="4">JCM 1490</strain>
    </source>
</reference>
<sequence>MSSRVGVLGFFHESNTFAGRHVTEADVRAACRHGGAIAAEHAGAGTVVAGYLDAAPKSWETVPLVYVELVPCGPLEPPAAARIEVMLRTAVRDGGPFDALLICLHGSAASTMEPDLDGALLAAIRADVGPDVLLGVTLDLHANVTTRLVDAADVIAGYRTNPHIDARVRAAEVTRAIEGCLEEGVRPSVVDIPVPATVHILAQGTSTAPMAPLMAAVDDAASAEGVLAASLFQGFPWADTPDIGMRVVLTTRGDRTEAEQLAVGIAQQCWGAREDFVPRALSPRDALGALGHGTTLLLDIGDNIGAGAPGNSTRLLHAAIDAGERATVAVLADPRAAVVAAAAGVGAVLELTLGEPPLPVAATVLAISDGRYEDTGPTHVGHRYFDAGTSAALELSTGQHVVVCSRPVMPSSVQQLRALGLHPRDHRLVCAKGVHSPLASYGPHADHVVFVDTPGVTANDLSRLTYRNRPIPLFPFEDPDPALTPRKRTR</sequence>
<organism evidence="3 4">
    <name type="scientific">Georgenia alba</name>
    <dbReference type="NCBI Taxonomy" id="2233858"/>
    <lineage>
        <taxon>Bacteria</taxon>
        <taxon>Bacillati</taxon>
        <taxon>Actinomycetota</taxon>
        <taxon>Actinomycetes</taxon>
        <taxon>Micrococcales</taxon>
        <taxon>Bogoriellaceae</taxon>
        <taxon>Georgenia</taxon>
    </lineage>
</organism>
<gene>
    <name evidence="3" type="ORF">ACFQQL_17055</name>
</gene>